<name>A0A1I8I0Y4_9PLAT</name>
<reference evidence="3" key="1">
    <citation type="submission" date="2016-11" db="UniProtKB">
        <authorList>
            <consortium name="WormBaseParasite"/>
        </authorList>
    </citation>
    <scope>IDENTIFICATION</scope>
</reference>
<keyword evidence="1" id="KW-0472">Membrane</keyword>
<dbReference type="Proteomes" id="UP000095280">
    <property type="component" value="Unplaced"/>
</dbReference>
<evidence type="ECO:0000256" key="1">
    <source>
        <dbReference type="SAM" id="Phobius"/>
    </source>
</evidence>
<feature type="transmembrane region" description="Helical" evidence="1">
    <location>
        <begin position="33"/>
        <end position="62"/>
    </location>
</feature>
<proteinExistence type="predicted"/>
<accession>A0A1I8I0Y4</accession>
<organism evidence="2 3">
    <name type="scientific">Macrostomum lignano</name>
    <dbReference type="NCBI Taxonomy" id="282301"/>
    <lineage>
        <taxon>Eukaryota</taxon>
        <taxon>Metazoa</taxon>
        <taxon>Spiralia</taxon>
        <taxon>Lophotrochozoa</taxon>
        <taxon>Platyhelminthes</taxon>
        <taxon>Rhabditophora</taxon>
        <taxon>Macrostomorpha</taxon>
        <taxon>Macrostomida</taxon>
        <taxon>Macrostomidae</taxon>
        <taxon>Macrostomum</taxon>
    </lineage>
</organism>
<evidence type="ECO:0000313" key="2">
    <source>
        <dbReference type="Proteomes" id="UP000095280"/>
    </source>
</evidence>
<keyword evidence="2" id="KW-1185">Reference proteome</keyword>
<sequence length="102" mass="10960">MSETAECQNDVGDLDAEEELVGSAPSQKNWKGVVIALLVIVSILLLIACAIFALAENVLLYLNSSNGNLMRAKFYNSNNTAATGQHSSKAVYKVVLLKSDSR</sequence>
<dbReference type="WBParaSite" id="maker-uti_cns_0009103-snap-gene-0.4-mRNA-1">
    <property type="protein sequence ID" value="maker-uti_cns_0009103-snap-gene-0.4-mRNA-1"/>
    <property type="gene ID" value="maker-uti_cns_0009103-snap-gene-0.4"/>
</dbReference>
<keyword evidence="1" id="KW-1133">Transmembrane helix</keyword>
<protein>
    <submittedName>
        <fullName evidence="3">SEA domain-containing protein</fullName>
    </submittedName>
</protein>
<evidence type="ECO:0000313" key="3">
    <source>
        <dbReference type="WBParaSite" id="maker-uti_cns_0009103-snap-gene-0.4-mRNA-1"/>
    </source>
</evidence>
<keyword evidence="1" id="KW-0812">Transmembrane</keyword>
<dbReference type="AlphaFoldDB" id="A0A1I8I0Y4"/>